<dbReference type="SUPFAM" id="SSF53182">
    <property type="entry name" value="Pyrrolidone carboxyl peptidase (pyroglutamate aminopeptidase)"/>
    <property type="match status" value="1"/>
</dbReference>
<evidence type="ECO:0000256" key="2">
    <source>
        <dbReference type="ARBA" id="ARBA00002280"/>
    </source>
</evidence>
<feature type="active site" evidence="10">
    <location>
        <position position="143"/>
    </location>
</feature>
<evidence type="ECO:0000313" key="12">
    <source>
        <dbReference type="Proteomes" id="UP001179280"/>
    </source>
</evidence>
<keyword evidence="6" id="KW-0645">Protease</keyword>
<evidence type="ECO:0000256" key="7">
    <source>
        <dbReference type="ARBA" id="ARBA00022801"/>
    </source>
</evidence>
<dbReference type="InterPro" id="IPR033694">
    <property type="entry name" value="PGPEP1_Cys_AS"/>
</dbReference>
<evidence type="ECO:0000313" key="11">
    <source>
        <dbReference type="EMBL" id="MBM7840427.1"/>
    </source>
</evidence>
<comment type="catalytic activity">
    <reaction evidence="1 9">
        <text>Release of an N-terminal pyroglutamyl group from a polypeptide, the second amino acid generally not being Pro.</text>
        <dbReference type="EC" id="3.4.19.3"/>
    </reaction>
</comment>
<dbReference type="EC" id="3.4.19.3" evidence="9"/>
<evidence type="ECO:0000256" key="10">
    <source>
        <dbReference type="PROSITE-ProRule" id="PRU10077"/>
    </source>
</evidence>
<dbReference type="PANTHER" id="PTHR23402">
    <property type="entry name" value="PROTEASE FAMILY C15 PYROGLUTAMYL-PEPTIDASE I-RELATED"/>
    <property type="match status" value="1"/>
</dbReference>
<dbReference type="GO" id="GO:0016920">
    <property type="term" value="F:pyroglutamyl-peptidase activity"/>
    <property type="evidence" value="ECO:0007669"/>
    <property type="project" value="UniProtKB-EC"/>
</dbReference>
<comment type="similarity">
    <text evidence="4">Belongs to the peptidase C15 family.</text>
</comment>
<evidence type="ECO:0000256" key="9">
    <source>
        <dbReference type="PROSITE-ProRule" id="PRU10076"/>
    </source>
</evidence>
<dbReference type="InterPro" id="IPR033693">
    <property type="entry name" value="PGPEP1_Glu_AS"/>
</dbReference>
<organism evidence="11 12">
    <name type="scientific">Shouchella xiaoxiensis</name>
    <dbReference type="NCBI Taxonomy" id="766895"/>
    <lineage>
        <taxon>Bacteria</taxon>
        <taxon>Bacillati</taxon>
        <taxon>Bacillota</taxon>
        <taxon>Bacilli</taxon>
        <taxon>Bacillales</taxon>
        <taxon>Bacillaceae</taxon>
        <taxon>Shouchella</taxon>
    </lineage>
</organism>
<dbReference type="InterPro" id="IPR000816">
    <property type="entry name" value="Peptidase_C15"/>
</dbReference>
<keyword evidence="7 11" id="KW-0378">Hydrolase</keyword>
<dbReference type="PROSITE" id="PS01333">
    <property type="entry name" value="PYRASE_GLU"/>
    <property type="match status" value="1"/>
</dbReference>
<comment type="subcellular location">
    <subcellularLocation>
        <location evidence="3">Cytoplasm</location>
    </subcellularLocation>
</comment>
<dbReference type="EMBL" id="JAFBCV010000014">
    <property type="protein sequence ID" value="MBM7840427.1"/>
    <property type="molecule type" value="Genomic_DNA"/>
</dbReference>
<dbReference type="InterPro" id="IPR016125">
    <property type="entry name" value="Peptidase_C15-like"/>
</dbReference>
<dbReference type="CDD" id="cd00501">
    <property type="entry name" value="Peptidase_C15"/>
    <property type="match status" value="1"/>
</dbReference>
<dbReference type="RefSeq" id="WP_204468026.1">
    <property type="nucleotide sequence ID" value="NZ_JAFBCV010000014.1"/>
</dbReference>
<dbReference type="PRINTS" id="PR00706">
    <property type="entry name" value="PYROGLUPTASE"/>
</dbReference>
<evidence type="ECO:0000256" key="6">
    <source>
        <dbReference type="ARBA" id="ARBA00022670"/>
    </source>
</evidence>
<comment type="caution">
    <text evidence="11">The sequence shown here is derived from an EMBL/GenBank/DDBJ whole genome shotgun (WGS) entry which is preliminary data.</text>
</comment>
<name>A0ABS2SY13_9BACI</name>
<dbReference type="PROSITE" id="PS01334">
    <property type="entry name" value="PYRASE_CYS"/>
    <property type="match status" value="1"/>
</dbReference>
<keyword evidence="5" id="KW-0963">Cytoplasm</keyword>
<protein>
    <recommendedName>
        <fullName evidence="9">Pyroglutamyl-peptidase I</fullName>
        <ecNumber evidence="9">3.4.19.3</ecNumber>
    </recommendedName>
</protein>
<dbReference type="NCBIfam" id="NF009676">
    <property type="entry name" value="PRK13197.1"/>
    <property type="match status" value="1"/>
</dbReference>
<dbReference type="PANTHER" id="PTHR23402:SF1">
    <property type="entry name" value="PYROGLUTAMYL-PEPTIDASE I"/>
    <property type="match status" value="1"/>
</dbReference>
<accession>A0ABS2SY13</accession>
<evidence type="ECO:0000256" key="5">
    <source>
        <dbReference type="ARBA" id="ARBA00022490"/>
    </source>
</evidence>
<evidence type="ECO:0000256" key="1">
    <source>
        <dbReference type="ARBA" id="ARBA00001770"/>
    </source>
</evidence>
<dbReference type="Gene3D" id="3.40.630.20">
    <property type="entry name" value="Peptidase C15, pyroglutamyl peptidase I-like"/>
    <property type="match status" value="1"/>
</dbReference>
<evidence type="ECO:0000256" key="3">
    <source>
        <dbReference type="ARBA" id="ARBA00004496"/>
    </source>
</evidence>
<dbReference type="InterPro" id="IPR036440">
    <property type="entry name" value="Peptidase_C15-like_sf"/>
</dbReference>
<gene>
    <name evidence="11" type="ORF">JOC54_003719</name>
</gene>
<dbReference type="Proteomes" id="UP001179280">
    <property type="component" value="Unassembled WGS sequence"/>
</dbReference>
<reference evidence="11" key="1">
    <citation type="submission" date="2021-01" db="EMBL/GenBank/DDBJ databases">
        <title>Genomic Encyclopedia of Type Strains, Phase IV (KMG-IV): sequencing the most valuable type-strain genomes for metagenomic binning, comparative biology and taxonomic classification.</title>
        <authorList>
            <person name="Goeker M."/>
        </authorList>
    </citation>
    <scope>NUCLEOTIDE SEQUENCE</scope>
    <source>
        <strain evidence="11">DSM 21943</strain>
    </source>
</reference>
<keyword evidence="8" id="KW-0788">Thiol protease</keyword>
<dbReference type="Pfam" id="PF01470">
    <property type="entry name" value="Peptidase_C15"/>
    <property type="match status" value="1"/>
</dbReference>
<dbReference type="PIRSF" id="PIRSF015592">
    <property type="entry name" value="Prld-crbxl_pptds"/>
    <property type="match status" value="1"/>
</dbReference>
<sequence>MKKKILISGFEPFLAHDLNPSEWLVQQLNGLIIEEMEVSSIVLPVAFDRASHILIEKIKYEEPVAIIMFGLAANRSEITPERVAINVMDGEVDNDGKRKQDESIIEGGPTAYFSTLPIRKIVHVANEMNFAASISNTAGTYVCNSLMYNVLHYLDQTKQPILAGFIHIPIVNDKTELSPDKLLATTTEIVKEIALTIQTTSVSK</sequence>
<evidence type="ECO:0000256" key="4">
    <source>
        <dbReference type="ARBA" id="ARBA00006641"/>
    </source>
</evidence>
<evidence type="ECO:0000256" key="8">
    <source>
        <dbReference type="ARBA" id="ARBA00022807"/>
    </source>
</evidence>
<feature type="active site" evidence="9">
    <location>
        <position position="81"/>
    </location>
</feature>
<comment type="function">
    <text evidence="2">Removes 5-oxoproline from various penultimate amino acid residues except L-proline.</text>
</comment>
<proteinExistence type="inferred from homology"/>
<keyword evidence="12" id="KW-1185">Reference proteome</keyword>